<dbReference type="PANTHER" id="PTHR30627">
    <property type="entry name" value="PEPTIDOGLYCAN D,D-TRANSPEPTIDASE"/>
    <property type="match status" value="1"/>
</dbReference>
<keyword evidence="3 4" id="KW-0472">Membrane</keyword>
<feature type="transmembrane region" description="Helical" evidence="4">
    <location>
        <begin position="39"/>
        <end position="62"/>
    </location>
</feature>
<comment type="subcellular location">
    <subcellularLocation>
        <location evidence="1">Membrane</location>
    </subcellularLocation>
</comment>
<keyword evidence="4" id="KW-0812">Transmembrane</keyword>
<dbReference type="KEGG" id="tpp:TPASS_0760"/>
<evidence type="ECO:0000256" key="1">
    <source>
        <dbReference type="ARBA" id="ARBA00004370"/>
    </source>
</evidence>
<accession>A0A0H3BJL0</accession>
<evidence type="ECO:0000256" key="2">
    <source>
        <dbReference type="ARBA" id="ARBA00022645"/>
    </source>
</evidence>
<dbReference type="SMART" id="SM00740">
    <property type="entry name" value="PASTA"/>
    <property type="match status" value="1"/>
</dbReference>
<dbReference type="Proteomes" id="UP000001202">
    <property type="component" value="Chromosome"/>
</dbReference>
<organism evidence="6 7">
    <name type="scientific">Treponema pallidum subsp. pallidum (strain SS14)</name>
    <dbReference type="NCBI Taxonomy" id="455434"/>
    <lineage>
        <taxon>Bacteria</taxon>
        <taxon>Pseudomonadati</taxon>
        <taxon>Spirochaetota</taxon>
        <taxon>Spirochaetia</taxon>
        <taxon>Spirochaetales</taxon>
        <taxon>Treponemataceae</taxon>
        <taxon>Treponema</taxon>
    </lineage>
</organism>
<dbReference type="Pfam" id="PF00905">
    <property type="entry name" value="Transpeptidase"/>
    <property type="match status" value="1"/>
</dbReference>
<dbReference type="GO" id="GO:0005886">
    <property type="term" value="C:plasma membrane"/>
    <property type="evidence" value="ECO:0007669"/>
    <property type="project" value="TreeGrafter"/>
</dbReference>
<name>A0A0H3BJL0_TREPS</name>
<keyword evidence="2" id="KW-0645">Protease</keyword>
<evidence type="ECO:0000256" key="3">
    <source>
        <dbReference type="ARBA" id="ARBA00023136"/>
    </source>
</evidence>
<dbReference type="SUPFAM" id="SSF56519">
    <property type="entry name" value="Penicillin binding protein dimerisation domain"/>
    <property type="match status" value="1"/>
</dbReference>
<dbReference type="RefSeq" id="WP_010882205.1">
    <property type="nucleotide sequence ID" value="NC_010741.1"/>
</dbReference>
<dbReference type="AlphaFoldDB" id="A0A0H3BJL0"/>
<dbReference type="InterPro" id="IPR050515">
    <property type="entry name" value="Beta-lactam/transpept"/>
</dbReference>
<dbReference type="Pfam" id="PF03717">
    <property type="entry name" value="PBP_dimer"/>
    <property type="match status" value="1"/>
</dbReference>
<evidence type="ECO:0000313" key="6">
    <source>
        <dbReference type="EMBL" id="ACD71178.1"/>
    </source>
</evidence>
<dbReference type="GO" id="GO:0004180">
    <property type="term" value="F:carboxypeptidase activity"/>
    <property type="evidence" value="ECO:0007669"/>
    <property type="project" value="UniProtKB-KW"/>
</dbReference>
<dbReference type="GO" id="GO:0071555">
    <property type="term" value="P:cell wall organization"/>
    <property type="evidence" value="ECO:0007669"/>
    <property type="project" value="TreeGrafter"/>
</dbReference>
<dbReference type="CDD" id="cd06575">
    <property type="entry name" value="PASTA_Pbp2x-like_2"/>
    <property type="match status" value="1"/>
</dbReference>
<dbReference type="SUPFAM" id="SSF54184">
    <property type="entry name" value="Penicillin-binding protein 2x (pbp-2x), c-terminal domain"/>
    <property type="match status" value="1"/>
</dbReference>
<dbReference type="Gene3D" id="3.90.1310.10">
    <property type="entry name" value="Penicillin-binding protein 2a (Domain 2)"/>
    <property type="match status" value="1"/>
</dbReference>
<dbReference type="PATRIC" id="fig|455434.6.peg.748"/>
<reference evidence="6 7" key="1">
    <citation type="journal article" date="2008" name="BMC Microbiol.">
        <title>Complete genome sequence of Treponema pallidum ssp. pallidum strain SS14 determined with oligonucleotide arrays.</title>
        <authorList>
            <person name="Matejkova P."/>
            <person name="Strouhal M."/>
            <person name="Smajs D."/>
            <person name="Norris S.J."/>
            <person name="Palzkill T."/>
            <person name="Petrosino J.F."/>
            <person name="Sodergren E."/>
            <person name="Norton J.E."/>
            <person name="Singh J."/>
            <person name="Richmond T.A."/>
            <person name="Molla M.N."/>
            <person name="Albert T.J."/>
            <person name="Weinstock G.M."/>
        </authorList>
    </citation>
    <scope>NUCLEOTIDE SEQUENCE [LARGE SCALE GENOMIC DNA]</scope>
    <source>
        <strain evidence="6 7">SS14</strain>
    </source>
</reference>
<dbReference type="EMBL" id="CP000805">
    <property type="protein sequence ID" value="ACD71178.1"/>
    <property type="molecule type" value="Genomic_DNA"/>
</dbReference>
<dbReference type="GeneID" id="93876526"/>
<dbReference type="GO" id="GO:0008658">
    <property type="term" value="F:penicillin binding"/>
    <property type="evidence" value="ECO:0007669"/>
    <property type="project" value="InterPro"/>
</dbReference>
<dbReference type="Pfam" id="PF03793">
    <property type="entry name" value="PASTA"/>
    <property type="match status" value="1"/>
</dbReference>
<sequence length="652" mass="71518">MSAPTSFRVHPWDASLPCTGVHPSWEEARPAVNITRSRVAVFISSLTAVLLLLTVQCARYMLMRGNETKELNTLTERGAILDRNGRFLAVGTTVYNLSVNKNLVSDPRTAAHVLAQVLDLSEQDIEEKFRTARAHFFYLKKKMSETEKNLVAHALKEHSLKGFRLEAVRNRIYPESSLASTVIGYVGDDGRGLSGIEYTLQDVLSPAPYHTGYTGKGHTVTLSIDRTIQYMMEKIADTTLRRTQAEGLMFLAVEAKTGQILSYVSKPSANLSHFSQSTPAERFDRPALFIYEPGSVFKIFSIAALLELGVTYTHDTLHCDGSFSFTSPFLKPGQKGHLIRCLRPHGTISAEDIIRLSCNDGMAQIAERADNHSFEQLLRAFGFGAKTEIELPGETVGLFSPSERWSHRSKHTIAIGQEIGVSALQVVAAATALANEGVPLGLSLLHEVTTAEGTVVYRHKKKPKTRVISAVNAQKVLRYMRTAAELGTGKKALVDGVPIAVKTGTAQMAHRNGRGYSDTDYLASCIGLFPAHDPEIILYIAIIRPIGQAYGELIAAPVISQAANEIIDYRGMVRANAPLIQHSGLIHTSERTPPRLGTHMPDLTGQPKRLLLDIAKRTDVHLVLTGEGYVYEQHPPAGTPLTKGMTIELKLK</sequence>
<dbReference type="InterPro" id="IPR005311">
    <property type="entry name" value="PBP_dimer"/>
</dbReference>
<gene>
    <name evidence="6" type="primary">pbp3</name>
    <name evidence="6" type="ordered locus">TPASS_0760</name>
</gene>
<dbReference type="PANTHER" id="PTHR30627:SF1">
    <property type="entry name" value="PEPTIDOGLYCAN D,D-TRANSPEPTIDASE FTSI"/>
    <property type="match status" value="1"/>
</dbReference>
<evidence type="ECO:0000313" key="7">
    <source>
        <dbReference type="Proteomes" id="UP000001202"/>
    </source>
</evidence>
<dbReference type="PROSITE" id="PS51178">
    <property type="entry name" value="PASTA"/>
    <property type="match status" value="1"/>
</dbReference>
<dbReference type="InterPro" id="IPR012338">
    <property type="entry name" value="Beta-lactam/transpept-like"/>
</dbReference>
<evidence type="ECO:0000256" key="4">
    <source>
        <dbReference type="SAM" id="Phobius"/>
    </source>
</evidence>
<keyword evidence="2" id="KW-0378">Hydrolase</keyword>
<dbReference type="InterPro" id="IPR001460">
    <property type="entry name" value="PCN-bd_Tpept"/>
</dbReference>
<protein>
    <submittedName>
        <fullName evidence="6">Penicillin-binding protein</fullName>
    </submittedName>
</protein>
<dbReference type="Gene3D" id="3.30.450.330">
    <property type="match status" value="1"/>
</dbReference>
<proteinExistence type="predicted"/>
<dbReference type="InterPro" id="IPR036138">
    <property type="entry name" value="PBP_dimer_sf"/>
</dbReference>
<dbReference type="Gene3D" id="3.40.710.10">
    <property type="entry name" value="DD-peptidase/beta-lactamase superfamily"/>
    <property type="match status" value="1"/>
</dbReference>
<feature type="domain" description="PASTA" evidence="5">
    <location>
        <begin position="592"/>
        <end position="652"/>
    </location>
</feature>
<dbReference type="SUPFAM" id="SSF56601">
    <property type="entry name" value="beta-lactamase/transpeptidase-like"/>
    <property type="match status" value="1"/>
</dbReference>
<dbReference type="InterPro" id="IPR005543">
    <property type="entry name" value="PASTA_dom"/>
</dbReference>
<evidence type="ECO:0000259" key="5">
    <source>
        <dbReference type="PROSITE" id="PS51178"/>
    </source>
</evidence>
<keyword evidence="4" id="KW-1133">Transmembrane helix</keyword>
<keyword evidence="2" id="KW-0121">Carboxypeptidase</keyword>
<dbReference type="SMR" id="A0A0H3BJL0"/>